<accession>A0A841GQM3</accession>
<reference evidence="1 2" key="1">
    <citation type="submission" date="2020-08" db="EMBL/GenBank/DDBJ databases">
        <title>Genomic Encyclopedia of Type Strains, Phase IV (KMG-IV): sequencing the most valuable type-strain genomes for metagenomic binning, comparative biology and taxonomic classification.</title>
        <authorList>
            <person name="Goeker M."/>
        </authorList>
    </citation>
    <scope>NUCLEOTIDE SEQUENCE [LARGE SCALE GENOMIC DNA]</scope>
    <source>
        <strain evidence="1 2">DSM 29007</strain>
    </source>
</reference>
<dbReference type="AlphaFoldDB" id="A0A841GQM3"/>
<evidence type="ECO:0000313" key="1">
    <source>
        <dbReference type="EMBL" id="MBB6068489.1"/>
    </source>
</evidence>
<comment type="caution">
    <text evidence="1">The sequence shown here is derived from an EMBL/GenBank/DDBJ whole genome shotgun (WGS) entry which is preliminary data.</text>
</comment>
<dbReference type="Proteomes" id="UP000582837">
    <property type="component" value="Unassembled WGS sequence"/>
</dbReference>
<dbReference type="InterPro" id="IPR016024">
    <property type="entry name" value="ARM-type_fold"/>
</dbReference>
<name>A0A841GQM3_9BACT</name>
<protein>
    <submittedName>
        <fullName evidence="1">HEAT repeat protein</fullName>
    </submittedName>
</protein>
<dbReference type="SUPFAM" id="SSF48371">
    <property type="entry name" value="ARM repeat"/>
    <property type="match status" value="1"/>
</dbReference>
<sequence>MDDWIARIRSRDAMVFEDTYHGERPSGSEVIPRLIAEMRSAADLYTRGKFAELLGEMGDASVVPYLIEELSCSDTRLWAVFALHKLGDAAGVRAAAACRIQHPEASRRLDS</sequence>
<keyword evidence="2" id="KW-1185">Reference proteome</keyword>
<organism evidence="1 2">
    <name type="scientific">Longimicrobium terrae</name>
    <dbReference type="NCBI Taxonomy" id="1639882"/>
    <lineage>
        <taxon>Bacteria</taxon>
        <taxon>Pseudomonadati</taxon>
        <taxon>Gemmatimonadota</taxon>
        <taxon>Longimicrobiia</taxon>
        <taxon>Longimicrobiales</taxon>
        <taxon>Longimicrobiaceae</taxon>
        <taxon>Longimicrobium</taxon>
    </lineage>
</organism>
<dbReference type="Gene3D" id="1.25.10.10">
    <property type="entry name" value="Leucine-rich Repeat Variant"/>
    <property type="match status" value="1"/>
</dbReference>
<evidence type="ECO:0000313" key="2">
    <source>
        <dbReference type="Proteomes" id="UP000582837"/>
    </source>
</evidence>
<proteinExistence type="predicted"/>
<gene>
    <name evidence="1" type="ORF">HNQ61_000100</name>
</gene>
<dbReference type="EMBL" id="JACHIA010000001">
    <property type="protein sequence ID" value="MBB6068489.1"/>
    <property type="molecule type" value="Genomic_DNA"/>
</dbReference>
<dbReference type="RefSeq" id="WP_170030614.1">
    <property type="nucleotide sequence ID" value="NZ_JABDTL010000001.1"/>
</dbReference>
<dbReference type="InterPro" id="IPR011989">
    <property type="entry name" value="ARM-like"/>
</dbReference>